<feature type="domain" description="HTH cro/C1-type" evidence="3">
    <location>
        <begin position="28"/>
        <end position="82"/>
    </location>
</feature>
<evidence type="ECO:0000259" key="3">
    <source>
        <dbReference type="PROSITE" id="PS50943"/>
    </source>
</evidence>
<dbReference type="AlphaFoldDB" id="A0A3R8JN19"/>
<evidence type="ECO:0000256" key="2">
    <source>
        <dbReference type="SAM" id="Phobius"/>
    </source>
</evidence>
<evidence type="ECO:0000313" key="5">
    <source>
        <dbReference type="Proteomes" id="UP000274920"/>
    </source>
</evidence>
<keyword evidence="2" id="KW-0472">Membrane</keyword>
<sequence>MIKIKPDQSKKAGVVMFEIDKPAFGEFLAKQRKAKGYTQKNLAEKIFVSDKAVSKWERGLSMPDISLLIPLSEILDISVTELLEGRKLDHASEMDADQVEILVKKALSFSEDSPERKKERLKRHAFFFGCCTAAAVLEIFLIFLGLSVSAADPVSLCMPLLLFEILSLSLGVYAWFFIKERLPAYYDEHEIYTYHDRGFTLTLFRTGLNNSNWPYVVKSLRIWSAATIVFMPLPSVLPLLLFRNSMWFLVWQVLLLILYLAGLFLPMHLAARRYMSPTGQSPC</sequence>
<evidence type="ECO:0000256" key="1">
    <source>
        <dbReference type="ARBA" id="ARBA00023125"/>
    </source>
</evidence>
<dbReference type="PANTHER" id="PTHR46558:SF11">
    <property type="entry name" value="HTH-TYPE TRANSCRIPTIONAL REGULATOR XRE"/>
    <property type="match status" value="1"/>
</dbReference>
<dbReference type="CDD" id="cd00093">
    <property type="entry name" value="HTH_XRE"/>
    <property type="match status" value="1"/>
</dbReference>
<feature type="transmembrane region" description="Helical" evidence="2">
    <location>
        <begin position="248"/>
        <end position="271"/>
    </location>
</feature>
<dbReference type="PROSITE" id="PS50943">
    <property type="entry name" value="HTH_CROC1"/>
    <property type="match status" value="1"/>
</dbReference>
<dbReference type="GO" id="GO:0003677">
    <property type="term" value="F:DNA binding"/>
    <property type="evidence" value="ECO:0007669"/>
    <property type="project" value="UniProtKB-KW"/>
</dbReference>
<dbReference type="Gene3D" id="1.10.260.40">
    <property type="entry name" value="lambda repressor-like DNA-binding domains"/>
    <property type="match status" value="1"/>
</dbReference>
<organism evidence="4 5">
    <name type="scientific">Schaedlerella arabinosiphila</name>
    <dbReference type="NCBI Taxonomy" id="2044587"/>
    <lineage>
        <taxon>Bacteria</taxon>
        <taxon>Bacillati</taxon>
        <taxon>Bacillota</taxon>
        <taxon>Clostridia</taxon>
        <taxon>Lachnospirales</taxon>
        <taxon>Lachnospiraceae</taxon>
        <taxon>Schaedlerella</taxon>
    </lineage>
</organism>
<feature type="transmembrane region" description="Helical" evidence="2">
    <location>
        <begin position="222"/>
        <end position="242"/>
    </location>
</feature>
<reference evidence="4" key="1">
    <citation type="submission" date="2018-10" db="EMBL/GenBank/DDBJ databases">
        <title>Schaedlerella arabinophila gen. nov. sp. nov., isolated from the mouse intestinal tract and comparative analysis with the genome of the closely related altered Schaedler flora strain ASF502.</title>
        <authorList>
            <person name="Miyake S."/>
            <person name="Soh M."/>
            <person name="Seedorf H."/>
        </authorList>
    </citation>
    <scope>NUCLEOTIDE SEQUENCE [LARGE SCALE GENOMIC DNA]</scope>
    <source>
        <strain evidence="4">DSM 106076</strain>
    </source>
</reference>
<dbReference type="PANTHER" id="PTHR46558">
    <property type="entry name" value="TRACRIPTIONAL REGULATORY PROTEIN-RELATED-RELATED"/>
    <property type="match status" value="1"/>
</dbReference>
<dbReference type="SUPFAM" id="SSF47413">
    <property type="entry name" value="lambda repressor-like DNA-binding domains"/>
    <property type="match status" value="1"/>
</dbReference>
<accession>A0A3R8JN19</accession>
<dbReference type="InterPro" id="IPR010982">
    <property type="entry name" value="Lambda_DNA-bd_dom_sf"/>
</dbReference>
<evidence type="ECO:0000313" key="4">
    <source>
        <dbReference type="EMBL" id="RRK32553.1"/>
    </source>
</evidence>
<feature type="transmembrane region" description="Helical" evidence="2">
    <location>
        <begin position="158"/>
        <end position="178"/>
    </location>
</feature>
<name>A0A3R8JN19_9FIRM</name>
<protein>
    <submittedName>
        <fullName evidence="4">XRE family transcriptional regulator</fullName>
    </submittedName>
</protein>
<proteinExistence type="predicted"/>
<dbReference type="InterPro" id="IPR001387">
    <property type="entry name" value="Cro/C1-type_HTH"/>
</dbReference>
<keyword evidence="2" id="KW-1133">Transmembrane helix</keyword>
<keyword evidence="1" id="KW-0238">DNA-binding</keyword>
<dbReference type="SMART" id="SM00530">
    <property type="entry name" value="HTH_XRE"/>
    <property type="match status" value="1"/>
</dbReference>
<keyword evidence="5" id="KW-1185">Reference proteome</keyword>
<dbReference type="Pfam" id="PF01381">
    <property type="entry name" value="HTH_3"/>
    <property type="match status" value="1"/>
</dbReference>
<feature type="transmembrane region" description="Helical" evidence="2">
    <location>
        <begin position="125"/>
        <end position="146"/>
    </location>
</feature>
<comment type="caution">
    <text evidence="4">The sequence shown here is derived from an EMBL/GenBank/DDBJ whole genome shotgun (WGS) entry which is preliminary data.</text>
</comment>
<keyword evidence="2" id="KW-0812">Transmembrane</keyword>
<dbReference type="Proteomes" id="UP000274920">
    <property type="component" value="Unassembled WGS sequence"/>
</dbReference>
<dbReference type="EMBL" id="RHJS01000002">
    <property type="protein sequence ID" value="RRK32553.1"/>
    <property type="molecule type" value="Genomic_DNA"/>
</dbReference>
<gene>
    <name evidence="4" type="ORF">EBB54_15210</name>
</gene>